<comment type="similarity">
    <text evidence="1 8">Belongs to the AP endonuclease 2 family.</text>
</comment>
<feature type="binding site" evidence="8">
    <location>
        <position position="259"/>
    </location>
    <ligand>
        <name>Zn(2+)</name>
        <dbReference type="ChEBI" id="CHEBI:29105"/>
        <label>2</label>
    </ligand>
</feature>
<dbReference type="NCBIfam" id="NF002196">
    <property type="entry name" value="PRK01060.1-1"/>
    <property type="match status" value="1"/>
</dbReference>
<feature type="binding site" evidence="8">
    <location>
        <position position="145"/>
    </location>
    <ligand>
        <name>Zn(2+)</name>
        <dbReference type="ChEBI" id="CHEBI:29105"/>
        <label>1</label>
    </ligand>
</feature>
<accession>A0A2R5EM63</accession>
<proteinExistence type="inferred from homology"/>
<keyword evidence="4 8" id="KW-0227">DNA damage</keyword>
<dbReference type="InterPro" id="IPR018246">
    <property type="entry name" value="AP_endonuc_F2_Zn_BS"/>
</dbReference>
<dbReference type="InterPro" id="IPR036237">
    <property type="entry name" value="Xyl_isomerase-like_sf"/>
</dbReference>
<feature type="binding site" evidence="8">
    <location>
        <position position="214"/>
    </location>
    <ligand>
        <name>Zn(2+)</name>
        <dbReference type="ChEBI" id="CHEBI:29105"/>
        <label>2</label>
    </ligand>
</feature>
<dbReference type="HAMAP" id="MF_00152">
    <property type="entry name" value="Nfo"/>
    <property type="match status" value="1"/>
</dbReference>
<evidence type="ECO:0000256" key="4">
    <source>
        <dbReference type="ARBA" id="ARBA00022763"/>
    </source>
</evidence>
<dbReference type="Gene3D" id="3.20.20.150">
    <property type="entry name" value="Divalent-metal-dependent TIM barrel enzymes"/>
    <property type="match status" value="1"/>
</dbReference>
<evidence type="ECO:0000256" key="1">
    <source>
        <dbReference type="ARBA" id="ARBA00005340"/>
    </source>
</evidence>
<evidence type="ECO:0000256" key="5">
    <source>
        <dbReference type="ARBA" id="ARBA00022801"/>
    </source>
</evidence>
<comment type="caution">
    <text evidence="10">The sequence shown here is derived from an EMBL/GenBank/DDBJ whole genome shotgun (WGS) entry which is preliminary data.</text>
</comment>
<dbReference type="PROSITE" id="PS51432">
    <property type="entry name" value="AP_NUCLEASE_F2_4"/>
    <property type="match status" value="1"/>
</dbReference>
<evidence type="ECO:0000313" key="10">
    <source>
        <dbReference type="EMBL" id="GBG06729.1"/>
    </source>
</evidence>
<dbReference type="SMART" id="SM00518">
    <property type="entry name" value="AP2Ec"/>
    <property type="match status" value="1"/>
</dbReference>
<dbReference type="CDD" id="cd00019">
    <property type="entry name" value="AP2Ec"/>
    <property type="match status" value="1"/>
</dbReference>
<comment type="function">
    <text evidence="8">Endonuclease IV plays a role in DNA repair. It cleaves phosphodiester bonds at apurinic or apyrimidinic (AP) sites, generating a 3'-hydroxyl group and a 5'-terminal sugar phosphate.</text>
</comment>
<evidence type="ECO:0000256" key="7">
    <source>
        <dbReference type="ARBA" id="ARBA00023204"/>
    </source>
</evidence>
<comment type="catalytic activity">
    <reaction evidence="8">
        <text>Endonucleolytic cleavage to 5'-phosphooligonucleotide end-products.</text>
        <dbReference type="EC" id="3.1.21.2"/>
    </reaction>
</comment>
<evidence type="ECO:0000256" key="6">
    <source>
        <dbReference type="ARBA" id="ARBA00022833"/>
    </source>
</evidence>
<keyword evidence="5 8" id="KW-0378">Hydrolase</keyword>
<protein>
    <recommendedName>
        <fullName evidence="8">Probable endonuclease 4</fullName>
        <ecNumber evidence="8">3.1.21.2</ecNumber>
    </recommendedName>
    <alternativeName>
        <fullName evidence="8">Endodeoxyribonuclease IV</fullName>
    </alternativeName>
    <alternativeName>
        <fullName evidence="8">Endonuclease IV</fullName>
    </alternativeName>
</protein>
<keyword evidence="11" id="KW-1185">Reference proteome</keyword>
<evidence type="ECO:0000259" key="9">
    <source>
        <dbReference type="Pfam" id="PF01261"/>
    </source>
</evidence>
<dbReference type="PROSITE" id="PS00729">
    <property type="entry name" value="AP_NUCLEASE_F2_1"/>
    <property type="match status" value="1"/>
</dbReference>
<dbReference type="GO" id="GO:0008833">
    <property type="term" value="F:deoxyribonuclease IV (phage-T4-induced) activity"/>
    <property type="evidence" value="ECO:0007669"/>
    <property type="project" value="UniProtKB-UniRule"/>
</dbReference>
<dbReference type="PROSITE" id="PS00731">
    <property type="entry name" value="AP_NUCLEASE_F2_3"/>
    <property type="match status" value="1"/>
</dbReference>
<dbReference type="PANTHER" id="PTHR21445">
    <property type="entry name" value="ENDONUCLEASE IV ENDODEOXYRIBONUCLEASE IV"/>
    <property type="match status" value="1"/>
</dbReference>
<keyword evidence="7 8" id="KW-0234">DNA repair</keyword>
<evidence type="ECO:0000313" key="11">
    <source>
        <dbReference type="Proteomes" id="UP000245202"/>
    </source>
</evidence>
<evidence type="ECO:0000256" key="3">
    <source>
        <dbReference type="ARBA" id="ARBA00022723"/>
    </source>
</evidence>
<keyword evidence="2 8" id="KW-0540">Nuclease</keyword>
<dbReference type="InterPro" id="IPR001719">
    <property type="entry name" value="AP_endonuc_2"/>
</dbReference>
<organism evidence="10 11">
    <name type="scientific">Paenibacillus agaridevorans</name>
    <dbReference type="NCBI Taxonomy" id="171404"/>
    <lineage>
        <taxon>Bacteria</taxon>
        <taxon>Bacillati</taxon>
        <taxon>Bacillota</taxon>
        <taxon>Bacilli</taxon>
        <taxon>Bacillales</taxon>
        <taxon>Paenibacillaceae</taxon>
        <taxon>Paenibacillus</taxon>
    </lineage>
</organism>
<dbReference type="PANTHER" id="PTHR21445:SF0">
    <property type="entry name" value="APURINIC-APYRIMIDINIC ENDONUCLEASE"/>
    <property type="match status" value="1"/>
</dbReference>
<feature type="binding site" evidence="8">
    <location>
        <position position="227"/>
    </location>
    <ligand>
        <name>Zn(2+)</name>
        <dbReference type="ChEBI" id="CHEBI:29105"/>
        <label>3</label>
    </ligand>
</feature>
<feature type="binding site" evidence="8">
    <location>
        <position position="229"/>
    </location>
    <ligand>
        <name>Zn(2+)</name>
        <dbReference type="ChEBI" id="CHEBI:29105"/>
        <label>3</label>
    </ligand>
</feature>
<dbReference type="GO" id="GO:0008270">
    <property type="term" value="F:zinc ion binding"/>
    <property type="evidence" value="ECO:0007669"/>
    <property type="project" value="UniProtKB-UniRule"/>
</dbReference>
<evidence type="ECO:0000256" key="8">
    <source>
        <dbReference type="HAMAP-Rule" id="MF_00152"/>
    </source>
</evidence>
<dbReference type="NCBIfam" id="TIGR00587">
    <property type="entry name" value="nfo"/>
    <property type="match status" value="1"/>
</dbReference>
<dbReference type="SUPFAM" id="SSF51658">
    <property type="entry name" value="Xylose isomerase-like"/>
    <property type="match status" value="1"/>
</dbReference>
<dbReference type="Pfam" id="PF01261">
    <property type="entry name" value="AP_endonuc_2"/>
    <property type="match status" value="1"/>
</dbReference>
<dbReference type="GO" id="GO:0003906">
    <property type="term" value="F:DNA-(apurinic or apyrimidinic site) endonuclease activity"/>
    <property type="evidence" value="ECO:0007669"/>
    <property type="project" value="TreeGrafter"/>
</dbReference>
<dbReference type="EC" id="3.1.21.2" evidence="8"/>
<gene>
    <name evidence="8" type="primary">nfo</name>
    <name evidence="10" type="ORF">PAT3040_01263</name>
</gene>
<sequence length="376" mass="41823">MLKIGSHVSFSDKGLLTAAEEAISYGSSTFMIYTGAPQNTRRKPIDTLYIEEGKARMESAGIGEIVVHAPYIINLGSYKDDTFELAVNFLQEEIRRTDAIGVRNIVLHPGAYTDKDAEFGINRIAEGLNEVLAGTSGTAVNIALETMAGKGTEIGRSFEEIAAIIEKVKDNHRLTVCMDTCHMHDAGYDLVHDLDGVLETFDRIVGLDRVAVVHVNDSKNPRGASKDRHAPIGAGWLGHEAISNIIRHDALKGRPFILETPWIGKVDKKERPMYEAEIALLRGDVKARFGESFLEDVEKLHHYFGKHEIVPRSFIIDTWTLLKNDAKAKKADPREPMERLYDMLEVDGPLSSELSEEQVNQRLTAWFAGKDLLVKA</sequence>
<feature type="binding site" evidence="8">
    <location>
        <position position="182"/>
    </location>
    <ligand>
        <name>Zn(2+)</name>
        <dbReference type="ChEBI" id="CHEBI:29105"/>
        <label>3</label>
    </ligand>
</feature>
<dbReference type="GO" id="GO:0003677">
    <property type="term" value="F:DNA binding"/>
    <property type="evidence" value="ECO:0007669"/>
    <property type="project" value="InterPro"/>
</dbReference>
<keyword evidence="8" id="KW-0255">Endonuclease</keyword>
<feature type="binding site" evidence="8">
    <location>
        <position position="179"/>
    </location>
    <ligand>
        <name>Zn(2+)</name>
        <dbReference type="ChEBI" id="CHEBI:29105"/>
        <label>2</label>
    </ligand>
</feature>
<name>A0A2R5EM63_9BACL</name>
<reference evidence="10 11" key="1">
    <citation type="submission" date="2017-08" db="EMBL/GenBank/DDBJ databases">
        <title>Substantial Increase in Enzyme Production by Combined Drug-Resistance Mutations in Paenibacillus agaridevorans.</title>
        <authorList>
            <person name="Tanaka Y."/>
            <person name="Funane K."/>
            <person name="Hosaka T."/>
            <person name="Shiwa Y."/>
            <person name="Fujita N."/>
            <person name="Miyazaki T."/>
            <person name="Yoshikawa H."/>
            <person name="Murakami K."/>
            <person name="Kasahara K."/>
            <person name="Inaoka T."/>
            <person name="Hiraga Y."/>
            <person name="Ochi K."/>
        </authorList>
    </citation>
    <scope>NUCLEOTIDE SEQUENCE [LARGE SCALE GENOMIC DNA]</scope>
    <source>
        <strain evidence="10 11">T-3040</strain>
    </source>
</reference>
<dbReference type="GO" id="GO:0008081">
    <property type="term" value="F:phosphoric diester hydrolase activity"/>
    <property type="evidence" value="ECO:0007669"/>
    <property type="project" value="TreeGrafter"/>
</dbReference>
<dbReference type="EMBL" id="BDQX01000054">
    <property type="protein sequence ID" value="GBG06729.1"/>
    <property type="molecule type" value="Genomic_DNA"/>
</dbReference>
<keyword evidence="6 8" id="KW-0862">Zinc</keyword>
<dbReference type="GO" id="GO:0006284">
    <property type="term" value="P:base-excision repair"/>
    <property type="evidence" value="ECO:0007669"/>
    <property type="project" value="TreeGrafter"/>
</dbReference>
<dbReference type="InterPro" id="IPR013022">
    <property type="entry name" value="Xyl_isomerase-like_TIM-brl"/>
</dbReference>
<dbReference type="Proteomes" id="UP000245202">
    <property type="component" value="Unassembled WGS sequence"/>
</dbReference>
<dbReference type="RefSeq" id="WP_108991926.1">
    <property type="nucleotide sequence ID" value="NZ_BDQX01000054.1"/>
</dbReference>
<evidence type="ECO:0000256" key="2">
    <source>
        <dbReference type="ARBA" id="ARBA00022722"/>
    </source>
</evidence>
<dbReference type="FunFam" id="3.20.20.150:FF:000001">
    <property type="entry name" value="Probable endonuclease 4"/>
    <property type="match status" value="1"/>
</dbReference>
<feature type="binding site" evidence="8">
    <location>
        <position position="108"/>
    </location>
    <ligand>
        <name>Zn(2+)</name>
        <dbReference type="ChEBI" id="CHEBI:29105"/>
        <label>1</label>
    </ligand>
</feature>
<comment type="cofactor">
    <cofactor evidence="8">
        <name>Zn(2+)</name>
        <dbReference type="ChEBI" id="CHEBI:29105"/>
    </cofactor>
    <text evidence="8">Binds 3 Zn(2+) ions.</text>
</comment>
<feature type="binding site" evidence="8">
    <location>
        <position position="145"/>
    </location>
    <ligand>
        <name>Zn(2+)</name>
        <dbReference type="ChEBI" id="CHEBI:29105"/>
        <label>2</label>
    </ligand>
</feature>
<dbReference type="AlphaFoldDB" id="A0A2R5EM63"/>
<feature type="binding site" evidence="8">
    <location>
        <position position="68"/>
    </location>
    <ligand>
        <name>Zn(2+)</name>
        <dbReference type="ChEBI" id="CHEBI:29105"/>
        <label>1</label>
    </ligand>
</feature>
<feature type="domain" description="Xylose isomerase-like TIM barrel" evidence="9">
    <location>
        <begin position="21"/>
        <end position="282"/>
    </location>
</feature>
<keyword evidence="3 8" id="KW-0479">Metal-binding</keyword>